<evidence type="ECO:0000313" key="3">
    <source>
        <dbReference type="Proteomes" id="UP000196710"/>
    </source>
</evidence>
<organism evidence="2 4">
    <name type="scientific">Acutalibacter muris</name>
    <dbReference type="NCBI Taxonomy" id="1796620"/>
    <lineage>
        <taxon>Bacteria</taxon>
        <taxon>Bacillati</taxon>
        <taxon>Bacillota</taxon>
        <taxon>Clostridia</taxon>
        <taxon>Eubacteriales</taxon>
        <taxon>Acutalibacteraceae</taxon>
        <taxon>Acutalibacter</taxon>
    </lineage>
</organism>
<reference evidence="3" key="2">
    <citation type="submission" date="2017-05" db="EMBL/GenBank/DDBJ databases">
        <title>Improved OligoMM genomes.</title>
        <authorList>
            <person name="Garzetti D."/>
        </authorList>
    </citation>
    <scope>NUCLEOTIDE SEQUENCE [LARGE SCALE GENOMIC DNA]</scope>
    <source>
        <strain evidence="3">KB18</strain>
    </source>
</reference>
<dbReference type="KEGG" id="amur:ADH66_16810"/>
<dbReference type="RefSeq" id="WP_066538469.1">
    <property type="nucleotide sequence ID" value="NZ_CP021422.1"/>
</dbReference>
<evidence type="ECO:0000313" key="4">
    <source>
        <dbReference type="Proteomes" id="UP000596035"/>
    </source>
</evidence>
<sequence length="236" mass="27136">MNARMKYILNEFEKNQLGPDEPFKFHCTMCGKCCIKREDILLNPRYMYNLAKELGMTPHEVMNTYCETYIGGDSRLPVVRLKPRGEIRRCPLLKDRKCSVHNSKPTVCALFPIGRGIAGEKGNIHSLTVKDIRYFFSEPGCGDDSETHTVREWLGEFGLSPEDEFFIKWQKCLFELSMCFCRLEKKLGADMGPIWSLTGSILYLMYDMEKPFEPQFSAHLGELHKLISELAEEGGK</sequence>
<name>A0A1Z2XUQ2_9FIRM</name>
<keyword evidence="3" id="KW-1185">Reference proteome</keyword>
<evidence type="ECO:0000313" key="1">
    <source>
        <dbReference type="EMBL" id="ASB42177.1"/>
    </source>
</evidence>
<evidence type="ECO:0000313" key="2">
    <source>
        <dbReference type="EMBL" id="QQR31450.1"/>
    </source>
</evidence>
<dbReference type="EMBL" id="CP065321">
    <property type="protein sequence ID" value="QQR31450.1"/>
    <property type="molecule type" value="Genomic_DNA"/>
</dbReference>
<dbReference type="AlphaFoldDB" id="A0A1Z2XUQ2"/>
<gene>
    <name evidence="1" type="ORF">ADH66_16810</name>
    <name evidence="2" type="ORF">I5Q82_07200</name>
</gene>
<dbReference type="Proteomes" id="UP000196710">
    <property type="component" value="Chromosome"/>
</dbReference>
<dbReference type="InterPro" id="IPR005358">
    <property type="entry name" value="Puta_zinc/iron-chelating_dom"/>
</dbReference>
<protein>
    <submittedName>
        <fullName evidence="2">YkgJ family cysteine cluster protein</fullName>
    </submittedName>
    <submittedName>
        <fullName evidence="1">Zinc/iron-chelating domain-containing protein</fullName>
    </submittedName>
</protein>
<reference evidence="1" key="1">
    <citation type="journal article" date="2017" name="Genome Announc.">
        <title>High-Quality Whole-Genome Sequences of the Oligo-Mouse-Microbiota Bacterial Community.</title>
        <authorList>
            <person name="Garzetti D."/>
            <person name="Brugiroux S."/>
            <person name="Bunk B."/>
            <person name="Pukall R."/>
            <person name="McCoy K.D."/>
            <person name="Macpherson A.J."/>
            <person name="Stecher B."/>
        </authorList>
    </citation>
    <scope>NUCLEOTIDE SEQUENCE</scope>
    <source>
        <strain evidence="1">KB18</strain>
    </source>
</reference>
<accession>A0A1Z2XUQ2</accession>
<dbReference type="PANTHER" id="PTHR35866:SF1">
    <property type="entry name" value="YKGJ FAMILY CYSTEINE CLUSTER PROTEIN"/>
    <property type="match status" value="1"/>
</dbReference>
<dbReference type="EMBL" id="CP021422">
    <property type="protein sequence ID" value="ASB42177.1"/>
    <property type="molecule type" value="Genomic_DNA"/>
</dbReference>
<proteinExistence type="predicted"/>
<dbReference type="PANTHER" id="PTHR35866">
    <property type="entry name" value="PUTATIVE-RELATED"/>
    <property type="match status" value="1"/>
</dbReference>
<reference evidence="2 4" key="3">
    <citation type="submission" date="2020-11" db="EMBL/GenBank/DDBJ databases">
        <title>Closed and high quality bacterial genomes of the OMM12 community.</title>
        <authorList>
            <person name="Marbouty M."/>
            <person name="Lamy-Besnier Q."/>
            <person name="Debarbieux L."/>
            <person name="Koszul R."/>
        </authorList>
    </citation>
    <scope>NUCLEOTIDE SEQUENCE [LARGE SCALE GENOMIC DNA]</scope>
    <source>
        <strain evidence="2 4">KB18</strain>
    </source>
</reference>
<dbReference type="Pfam" id="PF03692">
    <property type="entry name" value="CxxCxxCC"/>
    <property type="match status" value="1"/>
</dbReference>
<dbReference type="Proteomes" id="UP000596035">
    <property type="component" value="Chromosome"/>
</dbReference>